<comment type="similarity">
    <text evidence="1">Belongs to the ABC transporter superfamily.</text>
</comment>
<keyword evidence="10" id="KW-1185">Reference proteome</keyword>
<evidence type="ECO:0000256" key="4">
    <source>
        <dbReference type="ARBA" id="ARBA00022741"/>
    </source>
</evidence>
<reference evidence="9 10" key="1">
    <citation type="submission" date="2018-06" db="EMBL/GenBank/DDBJ databases">
        <title>Azoarcus communis strain SWub3 genome.</title>
        <authorList>
            <person name="Zorraquino Salvo V."/>
            <person name="Toubiana D."/>
            <person name="Blumwald E."/>
        </authorList>
    </citation>
    <scope>NUCLEOTIDE SEQUENCE [LARGE SCALE GENOMIC DNA]</scope>
    <source>
        <strain evidence="9 10">SWub3</strain>
    </source>
</reference>
<protein>
    <submittedName>
        <fullName evidence="9">ABC transporter ATP-binding protein</fullName>
    </submittedName>
</protein>
<evidence type="ECO:0000256" key="6">
    <source>
        <dbReference type="ARBA" id="ARBA00022970"/>
    </source>
</evidence>
<dbReference type="EMBL" id="QKOE01000002">
    <property type="protein sequence ID" value="PZA17913.1"/>
    <property type="molecule type" value="Genomic_DNA"/>
</dbReference>
<dbReference type="InterPro" id="IPR052156">
    <property type="entry name" value="BCAA_Transport_ATP-bd_LivF"/>
</dbReference>
<dbReference type="PROSITE" id="PS00211">
    <property type="entry name" value="ABC_TRANSPORTER_1"/>
    <property type="match status" value="1"/>
</dbReference>
<comment type="caution">
    <text evidence="9">The sequence shown here is derived from an EMBL/GenBank/DDBJ whole genome shotgun (WGS) entry which is preliminary data.</text>
</comment>
<dbReference type="PANTHER" id="PTHR43820:SF2">
    <property type="entry name" value="ABC TRANSPORTER ATP-BINDING PROTEIN"/>
    <property type="match status" value="1"/>
</dbReference>
<evidence type="ECO:0000256" key="1">
    <source>
        <dbReference type="ARBA" id="ARBA00005417"/>
    </source>
</evidence>
<dbReference type="Gene3D" id="3.40.50.300">
    <property type="entry name" value="P-loop containing nucleotide triphosphate hydrolases"/>
    <property type="match status" value="1"/>
</dbReference>
<organism evidence="9 10">
    <name type="scientific">Parazoarcus communis SWub3 = DSM 12120</name>
    <dbReference type="NCBI Taxonomy" id="1121029"/>
    <lineage>
        <taxon>Bacteria</taxon>
        <taxon>Pseudomonadati</taxon>
        <taxon>Pseudomonadota</taxon>
        <taxon>Betaproteobacteria</taxon>
        <taxon>Rhodocyclales</taxon>
        <taxon>Zoogloeaceae</taxon>
        <taxon>Parazoarcus</taxon>
    </lineage>
</organism>
<dbReference type="PANTHER" id="PTHR43820">
    <property type="entry name" value="HIGH-AFFINITY BRANCHED-CHAIN AMINO ACID TRANSPORT ATP-BINDING PROTEIN LIVF"/>
    <property type="match status" value="1"/>
</dbReference>
<dbReference type="CDD" id="cd03224">
    <property type="entry name" value="ABC_TM1139_LivF_branched"/>
    <property type="match status" value="1"/>
</dbReference>
<evidence type="ECO:0000256" key="7">
    <source>
        <dbReference type="SAM" id="MobiDB-lite"/>
    </source>
</evidence>
<dbReference type="Proteomes" id="UP000248259">
    <property type="component" value="Unassembled WGS sequence"/>
</dbReference>
<keyword evidence="3" id="KW-0472">Membrane</keyword>
<dbReference type="Pfam" id="PF00005">
    <property type="entry name" value="ABC_tran"/>
    <property type="match status" value="1"/>
</dbReference>
<evidence type="ECO:0000256" key="2">
    <source>
        <dbReference type="ARBA" id="ARBA00022448"/>
    </source>
</evidence>
<dbReference type="SMART" id="SM00382">
    <property type="entry name" value="AAA"/>
    <property type="match status" value="1"/>
</dbReference>
<name>A0A323V1F2_9RHOO</name>
<dbReference type="InterPro" id="IPR027417">
    <property type="entry name" value="P-loop_NTPase"/>
</dbReference>
<evidence type="ECO:0000259" key="8">
    <source>
        <dbReference type="PROSITE" id="PS50893"/>
    </source>
</evidence>
<dbReference type="GO" id="GO:0005524">
    <property type="term" value="F:ATP binding"/>
    <property type="evidence" value="ECO:0007669"/>
    <property type="project" value="UniProtKB-KW"/>
</dbReference>
<dbReference type="AlphaFoldDB" id="A0A323V1F2"/>
<evidence type="ECO:0000313" key="10">
    <source>
        <dbReference type="Proteomes" id="UP000248259"/>
    </source>
</evidence>
<evidence type="ECO:0000256" key="5">
    <source>
        <dbReference type="ARBA" id="ARBA00022840"/>
    </source>
</evidence>
<keyword evidence="4" id="KW-0547">Nucleotide-binding</keyword>
<gene>
    <name evidence="9" type="ORF">DNK49_05190</name>
</gene>
<keyword evidence="2" id="KW-0813">Transport</keyword>
<evidence type="ECO:0000256" key="3">
    <source>
        <dbReference type="ARBA" id="ARBA00022475"/>
    </source>
</evidence>
<sequence>MSELLAFDQVTAGYGDAVVLDRMSFSLEAGKSLAILGRNGVGKTTLLETLMGHTRVMSGSIRWNGQDITRMPSHRRARSGLGWVPQEREVFPSLTVEENLTVVATPGPWNLKRVYELFPRLQERRSNYGNQLSGGEQQMLAIGRALMTNPKLLLLDEPMEGLAPIIVEELALVVKLLCESEGLASVVVEQHPVLTLSMTHHAIVLERGQVVHAGHSQALAEDTHLLHGLLGVGQRPQPSRPSMDAPAGYTLLPQGA</sequence>
<feature type="region of interest" description="Disordered" evidence="7">
    <location>
        <begin position="234"/>
        <end position="256"/>
    </location>
</feature>
<dbReference type="GO" id="GO:0015658">
    <property type="term" value="F:branched-chain amino acid transmembrane transporter activity"/>
    <property type="evidence" value="ECO:0007669"/>
    <property type="project" value="TreeGrafter"/>
</dbReference>
<evidence type="ECO:0000313" key="9">
    <source>
        <dbReference type="EMBL" id="PZA17913.1"/>
    </source>
</evidence>
<keyword evidence="5 9" id="KW-0067">ATP-binding</keyword>
<dbReference type="PROSITE" id="PS50893">
    <property type="entry name" value="ABC_TRANSPORTER_2"/>
    <property type="match status" value="1"/>
</dbReference>
<dbReference type="OrthoDB" id="9776369at2"/>
<feature type="domain" description="ABC transporter" evidence="8">
    <location>
        <begin position="5"/>
        <end position="232"/>
    </location>
</feature>
<dbReference type="InterPro" id="IPR017871">
    <property type="entry name" value="ABC_transporter-like_CS"/>
</dbReference>
<dbReference type="RefSeq" id="WP_110523255.1">
    <property type="nucleotide sequence ID" value="NZ_QKOE01000002.1"/>
</dbReference>
<dbReference type="InterPro" id="IPR003593">
    <property type="entry name" value="AAA+_ATPase"/>
</dbReference>
<proteinExistence type="inferred from homology"/>
<dbReference type="InterPro" id="IPR003439">
    <property type="entry name" value="ABC_transporter-like_ATP-bd"/>
</dbReference>
<dbReference type="GO" id="GO:0016887">
    <property type="term" value="F:ATP hydrolysis activity"/>
    <property type="evidence" value="ECO:0007669"/>
    <property type="project" value="InterPro"/>
</dbReference>
<dbReference type="SUPFAM" id="SSF52540">
    <property type="entry name" value="P-loop containing nucleoside triphosphate hydrolases"/>
    <property type="match status" value="1"/>
</dbReference>
<keyword evidence="3" id="KW-1003">Cell membrane</keyword>
<accession>A0A323V1F2</accession>
<dbReference type="GO" id="GO:0015807">
    <property type="term" value="P:L-amino acid transport"/>
    <property type="evidence" value="ECO:0007669"/>
    <property type="project" value="TreeGrafter"/>
</dbReference>
<keyword evidence="6" id="KW-0029">Amino-acid transport</keyword>